<protein>
    <submittedName>
        <fullName evidence="1">Uncharacterized protein</fullName>
    </submittedName>
</protein>
<comment type="caution">
    <text evidence="1">The sequence shown here is derived from an EMBL/GenBank/DDBJ whole genome shotgun (WGS) entry which is preliminary data.</text>
</comment>
<dbReference type="InterPro" id="IPR053226">
    <property type="entry name" value="Pyrrolopyrazine_biosynth_F"/>
</dbReference>
<dbReference type="PANTHER" id="PTHR48419:SF1">
    <property type="entry name" value="SULFOTRANSFERASE DOMAIN-CONTAINING PROTEIN"/>
    <property type="match status" value="1"/>
</dbReference>
<dbReference type="AlphaFoldDB" id="A0A8S4N3A8"/>
<evidence type="ECO:0000313" key="2">
    <source>
        <dbReference type="Proteomes" id="UP000749559"/>
    </source>
</evidence>
<keyword evidence="2" id="KW-1185">Reference proteome</keyword>
<dbReference type="EMBL" id="CAIIXF020000001">
    <property type="protein sequence ID" value="CAH1775325.1"/>
    <property type="molecule type" value="Genomic_DNA"/>
</dbReference>
<accession>A0A8S4N3A8</accession>
<sequence>MSGECTQGGISKVILWAVPRSISTAFFRAIMANGRSKVILEPFAKAYYYGSERLSKRYGDSPVETNSTFMDIKKYCEQDFKGWDHFDAAEAGFKELEELYNLVTKQLGQDAIVVDADDLIKYPDDVLKTYCKKTGLYYDPKMIDWRDSPLDMSVFDEWMPWFEGALTSTSFRSSGTGGRSPEPSELPDDVINCIDRCMLIYNRLYAKRTTPCTLRI</sequence>
<organism evidence="1 2">
    <name type="scientific">Owenia fusiformis</name>
    <name type="common">Polychaete worm</name>
    <dbReference type="NCBI Taxonomy" id="6347"/>
    <lineage>
        <taxon>Eukaryota</taxon>
        <taxon>Metazoa</taxon>
        <taxon>Spiralia</taxon>
        <taxon>Lophotrochozoa</taxon>
        <taxon>Annelida</taxon>
        <taxon>Polychaeta</taxon>
        <taxon>Sedentaria</taxon>
        <taxon>Canalipalpata</taxon>
        <taxon>Sabellida</taxon>
        <taxon>Oweniida</taxon>
        <taxon>Oweniidae</taxon>
        <taxon>Owenia</taxon>
    </lineage>
</organism>
<reference evidence="1" key="1">
    <citation type="submission" date="2022-03" db="EMBL/GenBank/DDBJ databases">
        <authorList>
            <person name="Martin C."/>
        </authorList>
    </citation>
    <scope>NUCLEOTIDE SEQUENCE</scope>
</reference>
<gene>
    <name evidence="1" type="ORF">OFUS_LOCUS2645</name>
</gene>
<dbReference type="Proteomes" id="UP000749559">
    <property type="component" value="Unassembled WGS sequence"/>
</dbReference>
<proteinExistence type="predicted"/>
<dbReference type="OrthoDB" id="416710at2759"/>
<dbReference type="PANTHER" id="PTHR48419">
    <property type="entry name" value="SULFOTRANSFERASE DOMAIN-CONTAINING PROTEIN"/>
    <property type="match status" value="1"/>
</dbReference>
<evidence type="ECO:0000313" key="1">
    <source>
        <dbReference type="EMBL" id="CAH1775325.1"/>
    </source>
</evidence>
<name>A0A8S4N3A8_OWEFU</name>